<keyword evidence="3" id="KW-0813">Transport</keyword>
<reference evidence="9" key="2">
    <citation type="submission" date="2020-09" db="EMBL/GenBank/DDBJ databases">
        <authorList>
            <person name="Sun Q."/>
            <person name="Zhou Y."/>
        </authorList>
    </citation>
    <scope>NUCLEOTIDE SEQUENCE</scope>
    <source>
        <strain evidence="9">CGMCC 1.15763</strain>
    </source>
</reference>
<evidence type="ECO:0000256" key="1">
    <source>
        <dbReference type="ARBA" id="ARBA00004442"/>
    </source>
</evidence>
<evidence type="ECO:0000256" key="2">
    <source>
        <dbReference type="ARBA" id="ARBA00007613"/>
    </source>
</evidence>
<dbReference type="Proteomes" id="UP000633278">
    <property type="component" value="Unassembled WGS sequence"/>
</dbReference>
<comment type="similarity">
    <text evidence="2">Belongs to the outer membrane factor (OMF) (TC 1.B.17) family.</text>
</comment>
<evidence type="ECO:0000313" key="9">
    <source>
        <dbReference type="EMBL" id="GGH00503.1"/>
    </source>
</evidence>
<reference evidence="9" key="1">
    <citation type="journal article" date="2014" name="Int. J. Syst. Evol. Microbiol.">
        <title>Complete genome sequence of Corynebacterium casei LMG S-19264T (=DSM 44701T), isolated from a smear-ripened cheese.</title>
        <authorList>
            <consortium name="US DOE Joint Genome Institute (JGI-PGF)"/>
            <person name="Walter F."/>
            <person name="Albersmeier A."/>
            <person name="Kalinowski J."/>
            <person name="Ruckert C."/>
        </authorList>
    </citation>
    <scope>NUCLEOTIDE SEQUENCE</scope>
    <source>
        <strain evidence="9">CGMCC 1.15763</strain>
    </source>
</reference>
<evidence type="ECO:0000256" key="3">
    <source>
        <dbReference type="ARBA" id="ARBA00022448"/>
    </source>
</evidence>
<evidence type="ECO:0000256" key="8">
    <source>
        <dbReference type="SAM" id="SignalP"/>
    </source>
</evidence>
<keyword evidence="6" id="KW-0472">Membrane</keyword>
<dbReference type="AlphaFoldDB" id="A0A917I0U3"/>
<dbReference type="Gene3D" id="1.20.1600.10">
    <property type="entry name" value="Outer membrane efflux proteins (OEP)"/>
    <property type="match status" value="1"/>
</dbReference>
<dbReference type="GO" id="GO:0015562">
    <property type="term" value="F:efflux transmembrane transporter activity"/>
    <property type="evidence" value="ECO:0007669"/>
    <property type="project" value="InterPro"/>
</dbReference>
<keyword evidence="10" id="KW-1185">Reference proteome</keyword>
<dbReference type="GO" id="GO:0009279">
    <property type="term" value="C:cell outer membrane"/>
    <property type="evidence" value="ECO:0007669"/>
    <property type="project" value="UniProtKB-SubCell"/>
</dbReference>
<organism evidence="9 10">
    <name type="scientific">Polaribacter pacificus</name>
    <dbReference type="NCBI Taxonomy" id="1775173"/>
    <lineage>
        <taxon>Bacteria</taxon>
        <taxon>Pseudomonadati</taxon>
        <taxon>Bacteroidota</taxon>
        <taxon>Flavobacteriia</taxon>
        <taxon>Flavobacteriales</taxon>
        <taxon>Flavobacteriaceae</taxon>
    </lineage>
</organism>
<gene>
    <name evidence="9" type="ORF">GCM10011416_18820</name>
</gene>
<keyword evidence="8" id="KW-0732">Signal</keyword>
<comment type="caution">
    <text evidence="9">The sequence shown here is derived from an EMBL/GenBank/DDBJ whole genome shotgun (WGS) entry which is preliminary data.</text>
</comment>
<keyword evidence="4" id="KW-1134">Transmembrane beta strand</keyword>
<accession>A0A917I0U3</accession>
<proteinExistence type="inferred from homology"/>
<dbReference type="Pfam" id="PF02321">
    <property type="entry name" value="OEP"/>
    <property type="match status" value="1"/>
</dbReference>
<evidence type="ECO:0000256" key="5">
    <source>
        <dbReference type="ARBA" id="ARBA00022692"/>
    </source>
</evidence>
<keyword evidence="7" id="KW-0998">Cell outer membrane</keyword>
<dbReference type="InterPro" id="IPR003423">
    <property type="entry name" value="OMP_efflux"/>
</dbReference>
<evidence type="ECO:0000256" key="4">
    <source>
        <dbReference type="ARBA" id="ARBA00022452"/>
    </source>
</evidence>
<dbReference type="PANTHER" id="PTHR30026:SF20">
    <property type="entry name" value="OUTER MEMBRANE PROTEIN TOLC"/>
    <property type="match status" value="1"/>
</dbReference>
<dbReference type="GO" id="GO:0015288">
    <property type="term" value="F:porin activity"/>
    <property type="evidence" value="ECO:0007669"/>
    <property type="project" value="TreeGrafter"/>
</dbReference>
<dbReference type="EMBL" id="BMJW01000002">
    <property type="protein sequence ID" value="GGH00503.1"/>
    <property type="molecule type" value="Genomic_DNA"/>
</dbReference>
<dbReference type="InterPro" id="IPR051906">
    <property type="entry name" value="TolC-like"/>
</dbReference>
<protein>
    <submittedName>
        <fullName evidence="9">Membrane protein</fullName>
    </submittedName>
</protein>
<keyword evidence="5" id="KW-0812">Transmembrane</keyword>
<dbReference type="SUPFAM" id="SSF56954">
    <property type="entry name" value="Outer membrane efflux proteins (OEP)"/>
    <property type="match status" value="1"/>
</dbReference>
<dbReference type="PANTHER" id="PTHR30026">
    <property type="entry name" value="OUTER MEMBRANE PROTEIN TOLC"/>
    <property type="match status" value="1"/>
</dbReference>
<evidence type="ECO:0000256" key="7">
    <source>
        <dbReference type="ARBA" id="ARBA00023237"/>
    </source>
</evidence>
<evidence type="ECO:0000313" key="10">
    <source>
        <dbReference type="Proteomes" id="UP000633278"/>
    </source>
</evidence>
<name>A0A917I0U3_9FLAO</name>
<dbReference type="GO" id="GO:1990281">
    <property type="term" value="C:efflux pump complex"/>
    <property type="evidence" value="ECO:0007669"/>
    <property type="project" value="TreeGrafter"/>
</dbReference>
<sequence>MKHLFIISLFFFSVTAFGQSTKISLTEAIEIAQKKSPDYKANINKNQASYWRFKNYKASFLPQVRLSATLPSYSNSTARITNDQGQDIFVNQNQALFDTQLSISQNVPYTGGSLSISSSLERVDIFGTAKDTRYSVVPFSLNYYQNSIFYNPFKWDQKIEPLLQEEAKKDFIESMEQISLTTSQMYFTLLKSQMQLKIAEKNLSNQDTLFQIAKGRYKMGNIAENELLQMELAVLNSRNSLTTSKITLKRAVQNFSRYLQLSTENLELDIPNKLPLFNVDVQKAILEAQSNRKSVIEFRRKRIEAEKELARVKGSNRLELNVNANFGVSQQGPILQDLFQNYNKQQSITVTLGIPLFDWGVSKSKRKMAEANLDLVDTNMEQQEQAFEQEIYLHTLNWSNQRNFLDTSEKAQEIAIKRYEITKKRYILGKITITDLNIAQQEKDGAVVTYLNSLQKFWTDYYTLRRLTLYDFLKNKKIETADLTYD</sequence>
<evidence type="ECO:0000256" key="6">
    <source>
        <dbReference type="ARBA" id="ARBA00023136"/>
    </source>
</evidence>
<dbReference type="RefSeq" id="WP_188599071.1">
    <property type="nucleotide sequence ID" value="NZ_BMJW01000002.1"/>
</dbReference>
<feature type="chain" id="PRO_5037667779" evidence="8">
    <location>
        <begin position="19"/>
        <end position="486"/>
    </location>
</feature>
<comment type="subcellular location">
    <subcellularLocation>
        <location evidence="1">Cell outer membrane</location>
    </subcellularLocation>
</comment>
<feature type="signal peptide" evidence="8">
    <location>
        <begin position="1"/>
        <end position="18"/>
    </location>
</feature>